<proteinExistence type="inferred from homology"/>
<evidence type="ECO:0000256" key="8">
    <source>
        <dbReference type="ARBA" id="ARBA00031348"/>
    </source>
</evidence>
<dbReference type="InterPro" id="IPR048369">
    <property type="entry name" value="COG6_C"/>
</dbReference>
<keyword evidence="4 10" id="KW-0813">Transport</keyword>
<comment type="similarity">
    <text evidence="2 10">Belongs to the COG6 family.</text>
</comment>
<evidence type="ECO:0000256" key="9">
    <source>
        <dbReference type="ARBA" id="ARBA00043873"/>
    </source>
</evidence>
<keyword evidence="6 10" id="KW-0333">Golgi apparatus</keyword>
<evidence type="ECO:0000313" key="13">
    <source>
        <dbReference type="EMBL" id="KAF2664762.1"/>
    </source>
</evidence>
<keyword evidence="14" id="KW-1185">Reference proteome</keyword>
<dbReference type="InterPro" id="IPR010490">
    <property type="entry name" value="COG6"/>
</dbReference>
<comment type="function">
    <text evidence="10">Acts as component of the peripheral membrane COG complex that is involved in intra-Golgi protein trafficking. COG is located at the cis-Golgi, and regulates tethering of retrograde intra-Golgi vesicles and possibly a number of other membrane trafficking events.</text>
</comment>
<reference evidence="13" key="1">
    <citation type="journal article" date="2020" name="Stud. Mycol.">
        <title>101 Dothideomycetes genomes: a test case for predicting lifestyles and emergence of pathogens.</title>
        <authorList>
            <person name="Haridas S."/>
            <person name="Albert R."/>
            <person name="Binder M."/>
            <person name="Bloem J."/>
            <person name="Labutti K."/>
            <person name="Salamov A."/>
            <person name="Andreopoulos B."/>
            <person name="Baker S."/>
            <person name="Barry K."/>
            <person name="Bills G."/>
            <person name="Bluhm B."/>
            <person name="Cannon C."/>
            <person name="Castanera R."/>
            <person name="Culley D."/>
            <person name="Daum C."/>
            <person name="Ezra D."/>
            <person name="Gonzalez J."/>
            <person name="Henrissat B."/>
            <person name="Kuo A."/>
            <person name="Liang C."/>
            <person name="Lipzen A."/>
            <person name="Lutzoni F."/>
            <person name="Magnuson J."/>
            <person name="Mondo S."/>
            <person name="Nolan M."/>
            <person name="Ohm R."/>
            <person name="Pangilinan J."/>
            <person name="Park H.-J."/>
            <person name="Ramirez L."/>
            <person name="Alfaro M."/>
            <person name="Sun H."/>
            <person name="Tritt A."/>
            <person name="Yoshinaga Y."/>
            <person name="Zwiers L.-H."/>
            <person name="Turgeon B."/>
            <person name="Goodwin S."/>
            <person name="Spatafora J."/>
            <person name="Crous P."/>
            <person name="Grigoriev I."/>
        </authorList>
    </citation>
    <scope>NUCLEOTIDE SEQUENCE</scope>
    <source>
        <strain evidence="13">CBS 115976</strain>
    </source>
</reference>
<dbReference type="PANTHER" id="PTHR21506">
    <property type="entry name" value="COMPONENT OF OLIGOMERIC GOLGI COMPLEX 6"/>
    <property type="match status" value="1"/>
</dbReference>
<evidence type="ECO:0000256" key="6">
    <source>
        <dbReference type="ARBA" id="ARBA00023034"/>
    </source>
</evidence>
<comment type="function">
    <text evidence="9">Acts as a component of the peripheral membrane COG complex that is involved in intra-Golgi protein trafficking. COG is located at the cis-Golgi, and regulates tethering of retrograde intra-Golgi vesicles and possibly a number of other membrane trafficking events.</text>
</comment>
<dbReference type="OrthoDB" id="272987at2759"/>
<feature type="domain" description="Conserved oligomeric complex COG6 N-terminal" evidence="11">
    <location>
        <begin position="46"/>
        <end position="159"/>
    </location>
</feature>
<dbReference type="Pfam" id="PF06419">
    <property type="entry name" value="COG6_N"/>
    <property type="match status" value="1"/>
</dbReference>
<sequence length="667" mass="73279">MTAPDASSPLATVGANLRQNALSSRITSVLSASYSDLEIRDTLAILDQRQFKNTSESRRRLRLDVQEEVIRRNGEILNDFKGVADELRRVEASLTRLTATCNSMRAQINSANQTTAPVLEEAGILLTQKRDVETKQHVLGAFQKHFLLSEEDIERLTSTSEPVDEDFFMTLQKLKQIHADSRVLLESSNDRLGLSILDSSGKSLNAAFQKLYRWVQREFKTLDLENPRLSASMRRALRVLAERPALFNNSLDNFASAREETLSNSFHSALTGRGDEVVGKPIEFQAHDPLRYISDMLAWVHSATVSEREALEALFIGEGQELAAGIKEGRENDPWSRQDDGTTADDVFDGRKALNDLVSRDIAGVARQLRQRTEQVVQSQEDATIAFRIANLLSFYKGTFIKLLGEAADVLGVLTALESGAQRQFRETTADAAAHMFPLPAPWTSNLPPPFLTDALSTLSTLLKTHDSSMAAGTSTADLLTTALDPFLNGARSLWEPRSQPHRAILALNCLLATRAVLAAYPTCAPNLATIDDTLRSQAASLSTHVSQSLLQNSGLASLSNALDKLEEQDMPLRSLPLLADPTSLASIATQLDAWLPSALLDAQESLEGLQSARLARQVVEEAAGEFVSAFERVEEAVENCDEEMGGEGKLREVFPRTGEEIRVLLS</sequence>
<dbReference type="GO" id="GO:0000139">
    <property type="term" value="C:Golgi membrane"/>
    <property type="evidence" value="ECO:0007669"/>
    <property type="project" value="UniProtKB-SubCell"/>
</dbReference>
<evidence type="ECO:0000256" key="3">
    <source>
        <dbReference type="ARBA" id="ARBA00020973"/>
    </source>
</evidence>
<comment type="subunit">
    <text evidence="10">Component of the conserved oligomeric Golgi complex.</text>
</comment>
<evidence type="ECO:0000256" key="7">
    <source>
        <dbReference type="ARBA" id="ARBA00023136"/>
    </source>
</evidence>
<evidence type="ECO:0000313" key="14">
    <source>
        <dbReference type="Proteomes" id="UP000799302"/>
    </source>
</evidence>
<dbReference type="PANTHER" id="PTHR21506:SF0">
    <property type="entry name" value="CONSERVED OLIGOMERIC GOLGI COMPLEX SUBUNIT 6"/>
    <property type="match status" value="1"/>
</dbReference>
<evidence type="ECO:0000256" key="2">
    <source>
        <dbReference type="ARBA" id="ARBA00011023"/>
    </source>
</evidence>
<dbReference type="GO" id="GO:0015031">
    <property type="term" value="P:protein transport"/>
    <property type="evidence" value="ECO:0007669"/>
    <property type="project" value="UniProtKB-KW"/>
</dbReference>
<evidence type="ECO:0000256" key="5">
    <source>
        <dbReference type="ARBA" id="ARBA00022927"/>
    </source>
</evidence>
<evidence type="ECO:0000256" key="4">
    <source>
        <dbReference type="ARBA" id="ARBA00022448"/>
    </source>
</evidence>
<dbReference type="Pfam" id="PF20653">
    <property type="entry name" value="COG6_C"/>
    <property type="match status" value="1"/>
</dbReference>
<comment type="subcellular location">
    <subcellularLocation>
        <location evidence="1 10">Golgi apparatus membrane</location>
        <topology evidence="1 10">Peripheral membrane protein</topology>
    </subcellularLocation>
</comment>
<dbReference type="GO" id="GO:0006891">
    <property type="term" value="P:intra-Golgi vesicle-mediated transport"/>
    <property type="evidence" value="ECO:0007669"/>
    <property type="project" value="UniProtKB-UniRule"/>
</dbReference>
<evidence type="ECO:0000259" key="12">
    <source>
        <dbReference type="Pfam" id="PF20653"/>
    </source>
</evidence>
<keyword evidence="5 10" id="KW-0653">Protein transport</keyword>
<organism evidence="13 14">
    <name type="scientific">Microthyrium microscopicum</name>
    <dbReference type="NCBI Taxonomy" id="703497"/>
    <lineage>
        <taxon>Eukaryota</taxon>
        <taxon>Fungi</taxon>
        <taxon>Dikarya</taxon>
        <taxon>Ascomycota</taxon>
        <taxon>Pezizomycotina</taxon>
        <taxon>Dothideomycetes</taxon>
        <taxon>Dothideomycetes incertae sedis</taxon>
        <taxon>Microthyriales</taxon>
        <taxon>Microthyriaceae</taxon>
        <taxon>Microthyrium</taxon>
    </lineage>
</organism>
<protein>
    <recommendedName>
        <fullName evidence="3 10">Conserved oligomeric Golgi complex subunit 6</fullName>
        <shortName evidence="10">COG complex subunit 6</shortName>
    </recommendedName>
    <alternativeName>
        <fullName evidence="8 10">Component of oligomeric Golgi complex 6</fullName>
    </alternativeName>
</protein>
<name>A0A6A6TY60_9PEZI</name>
<dbReference type="AlphaFoldDB" id="A0A6A6TY60"/>
<keyword evidence="7 10" id="KW-0472">Membrane</keyword>
<dbReference type="SMART" id="SM01087">
    <property type="entry name" value="COG6"/>
    <property type="match status" value="1"/>
</dbReference>
<dbReference type="EMBL" id="MU004242">
    <property type="protein sequence ID" value="KAF2664762.1"/>
    <property type="molecule type" value="Genomic_DNA"/>
</dbReference>
<dbReference type="GO" id="GO:0017119">
    <property type="term" value="C:Golgi transport complex"/>
    <property type="evidence" value="ECO:0007669"/>
    <property type="project" value="UniProtKB-UniRule"/>
</dbReference>
<dbReference type="InterPro" id="IPR048368">
    <property type="entry name" value="COG6_N"/>
</dbReference>
<evidence type="ECO:0000256" key="1">
    <source>
        <dbReference type="ARBA" id="ARBA00004395"/>
    </source>
</evidence>
<feature type="domain" description="Conserved Oligomeric Golgi complex subunit 6 C-terminal" evidence="12">
    <location>
        <begin position="191"/>
        <end position="666"/>
    </location>
</feature>
<gene>
    <name evidence="13" type="ORF">BT63DRAFT_97583</name>
</gene>
<evidence type="ECO:0000256" key="10">
    <source>
        <dbReference type="RuleBase" id="RU365075"/>
    </source>
</evidence>
<dbReference type="Proteomes" id="UP000799302">
    <property type="component" value="Unassembled WGS sequence"/>
</dbReference>
<evidence type="ECO:0000259" key="11">
    <source>
        <dbReference type="Pfam" id="PF06419"/>
    </source>
</evidence>
<accession>A0A6A6TY60</accession>